<feature type="signal peptide" evidence="1">
    <location>
        <begin position="1"/>
        <end position="23"/>
    </location>
</feature>
<organism evidence="2 3">
    <name type="scientific">Thalassobellus suaedae</name>
    <dbReference type="NCBI Taxonomy" id="3074124"/>
    <lineage>
        <taxon>Bacteria</taxon>
        <taxon>Pseudomonadati</taxon>
        <taxon>Bacteroidota</taxon>
        <taxon>Flavobacteriia</taxon>
        <taxon>Flavobacteriales</taxon>
        <taxon>Flavobacteriaceae</taxon>
        <taxon>Thalassobellus</taxon>
    </lineage>
</organism>
<proteinExistence type="predicted"/>
<evidence type="ECO:0000256" key="1">
    <source>
        <dbReference type="SAM" id="SignalP"/>
    </source>
</evidence>
<keyword evidence="1" id="KW-0732">Signal</keyword>
<dbReference type="Proteomes" id="UP001302806">
    <property type="component" value="Chromosome"/>
</dbReference>
<sequence>MKKQITFLLFTLLFALTSSQVMAQKNVLYINQTGVEAPAGSGASEAGNDPITRMLDADANFTVSYVEIDQTFVVTKVGENNIGNNVVGNPIDFTGFDLIIGSDTMASNNNIFDDGNPLHIDELTVPVIYSKTFAFRGGFIDTNDNNIIKNMDAVNLTNGAKVTETQNLSVSVLNTSDDMFSGIDFSGGSDIQLFRTTSDDKGNQSGIKAIDVLNGLDNSTPGTLLATVDEVTTGEEDKAAVINYIPSGSILGIDNEATSQNIVIFGFSYGATVKKDGGNVTSEYLTIWRNAAYKLTGQAVPTTLFVNPDYDKYEIITETTVYDFRDGSIIPNHTDGYQITGSDEALAAPQTDRLKSADGALDYRHIAGDNYNDNQYGLDMKAGSRVFIKPLGTSVVKVPLSQFSSLEFDLKLPNHNKKAIITVNGVPAGPVSTYQEILNATATDGNDLNEFITIEYFHKGGQSLEFTASDANGGSDIYLPYIEVTYQILRKIPTKILYLNQIGVGPEEGSGASPAGEDPVITMLRADANFEVTYLESDQSGTGVDLSTYDLVIAQETFSSGSAIFKPGGLLALGTVSIPIIYNKSFAFNDGKAVTDADVSIPGGQTDVSVTVVTLQINHILYLVE</sequence>
<accession>A0ABY9XW70</accession>
<evidence type="ECO:0008006" key="4">
    <source>
        <dbReference type="Google" id="ProtNLM"/>
    </source>
</evidence>
<gene>
    <name evidence="2" type="ORF">RHP51_05905</name>
</gene>
<dbReference type="EMBL" id="CP134537">
    <property type="protein sequence ID" value="WNH10213.1"/>
    <property type="molecule type" value="Genomic_DNA"/>
</dbReference>
<name>A0ABY9XW70_9FLAO</name>
<feature type="chain" id="PRO_5046566684" description="LTD domain-containing protein" evidence="1">
    <location>
        <begin position="24"/>
        <end position="625"/>
    </location>
</feature>
<reference evidence="2 3" key="1">
    <citation type="submission" date="2023-09" db="EMBL/GenBank/DDBJ databases">
        <title>Thalassobella suaedae gen. nov., sp. nov., a marine bacterium of the family Flavobacteriaceae isolated from a halophyte Suaeda japonica.</title>
        <authorList>
            <person name="Lee S.Y."/>
            <person name="Hwang C.Y."/>
        </authorList>
    </citation>
    <scope>NUCLEOTIDE SEQUENCE [LARGE SCALE GENOMIC DNA]</scope>
    <source>
        <strain evidence="2 3">HL-DH14</strain>
    </source>
</reference>
<evidence type="ECO:0000313" key="2">
    <source>
        <dbReference type="EMBL" id="WNH10213.1"/>
    </source>
</evidence>
<evidence type="ECO:0000313" key="3">
    <source>
        <dbReference type="Proteomes" id="UP001302806"/>
    </source>
</evidence>
<protein>
    <recommendedName>
        <fullName evidence="4">LTD domain-containing protein</fullName>
    </recommendedName>
</protein>
<dbReference type="RefSeq" id="WP_415866529.1">
    <property type="nucleotide sequence ID" value="NZ_CP134537.1"/>
</dbReference>